<geneLocation type="mitochondrion" evidence="1"/>
<dbReference type="AlphaFoldDB" id="A0A1S5RSC0"/>
<evidence type="ECO:0000313" key="1">
    <source>
        <dbReference type="EMBL" id="AOS49771.1"/>
    </source>
</evidence>
<gene>
    <name evidence="1" type="primary">ATP8</name>
</gene>
<reference evidence="1" key="2">
    <citation type="submission" date="2016-02" db="EMBL/GenBank/DDBJ databases">
        <authorList>
            <person name="Wen L."/>
            <person name="He K."/>
            <person name="Yang H."/>
        </authorList>
    </citation>
    <scope>NUCLEOTIDE SEQUENCE</scope>
</reference>
<reference evidence="1" key="1">
    <citation type="journal article" date="2016" name="Int. J. Mol. Sci.">
        <title>The Complete Mitochondrial Genome of Aleurocanthus camelliae: Insights into Gene Arrangement and Genome Organization within the Family Aleyrodidae.</title>
        <authorList>
            <person name="Chen S.C."/>
            <person name="Wang X.Q."/>
            <person name="Li P.W."/>
            <person name="Hu X."/>
            <person name="Wang J.J."/>
            <person name="Peng P."/>
        </authorList>
    </citation>
    <scope>NUCLEOTIDE SEQUENCE</scope>
</reference>
<protein>
    <submittedName>
        <fullName evidence="1">ATP synthase F0 subunit 8</fullName>
    </submittedName>
</protein>
<sequence>MSPMLWLCLMFMFSLVGIILACMLFFNYQCDFEGPAPSGGASGLTLKF</sequence>
<proteinExistence type="predicted"/>
<keyword evidence="1" id="KW-0496">Mitochondrion</keyword>
<accession>A0A1S5RSC0</accession>
<dbReference type="EMBL" id="KU761949">
    <property type="protein sequence ID" value="AOS49771.1"/>
    <property type="molecule type" value="Genomic_DNA"/>
</dbReference>
<name>A0A1S5RSC0_ALECM</name>
<organism evidence="1">
    <name type="scientific">Aleurocanthus camelliae</name>
    <name type="common">Camellia spiny whitefly</name>
    <dbReference type="NCBI Taxonomy" id="1000661"/>
    <lineage>
        <taxon>Eukaryota</taxon>
        <taxon>Metazoa</taxon>
        <taxon>Ecdysozoa</taxon>
        <taxon>Arthropoda</taxon>
        <taxon>Hexapoda</taxon>
        <taxon>Insecta</taxon>
        <taxon>Pterygota</taxon>
        <taxon>Neoptera</taxon>
        <taxon>Paraneoptera</taxon>
        <taxon>Hemiptera</taxon>
        <taxon>Sternorrhyncha</taxon>
        <taxon>Aleyrodoidea</taxon>
        <taxon>Aleyrodidae</taxon>
        <taxon>Aleyrodinae</taxon>
        <taxon>Aleurocanthus</taxon>
    </lineage>
</organism>